<keyword evidence="8 13" id="KW-0472">Membrane</keyword>
<dbReference type="GO" id="GO:0007007">
    <property type="term" value="P:inner mitochondrial membrane organization"/>
    <property type="evidence" value="ECO:0007669"/>
    <property type="project" value="TreeGrafter"/>
</dbReference>
<dbReference type="SUPFAM" id="SSF69593">
    <property type="entry name" value="Glycerol-3-phosphate (1)-acyltransferase"/>
    <property type="match status" value="1"/>
</dbReference>
<accession>A0A6I8V7M0</accession>
<keyword evidence="7" id="KW-0496">Mitochondrion</keyword>
<reference evidence="17" key="2">
    <citation type="submission" date="2025-08" db="UniProtKB">
        <authorList>
            <consortium name="RefSeq"/>
        </authorList>
    </citation>
    <scope>IDENTIFICATION</scope>
    <source>
        <strain evidence="17">MV-25-SWS-2005</strain>
        <tissue evidence="17">Whole body</tissue>
    </source>
</reference>
<evidence type="ECO:0000256" key="7">
    <source>
        <dbReference type="ARBA" id="ARBA00023128"/>
    </source>
</evidence>
<feature type="compositionally biased region" description="Polar residues" evidence="14">
    <location>
        <begin position="82"/>
        <end position="92"/>
    </location>
</feature>
<evidence type="ECO:0000256" key="13">
    <source>
        <dbReference type="RuleBase" id="RU365062"/>
    </source>
</evidence>
<dbReference type="GO" id="GO:0005741">
    <property type="term" value="C:mitochondrial outer membrane"/>
    <property type="evidence" value="ECO:0007669"/>
    <property type="project" value="UniProtKB-SubCell"/>
</dbReference>
<evidence type="ECO:0000256" key="12">
    <source>
        <dbReference type="ARBA" id="ARBA00049543"/>
    </source>
</evidence>
<keyword evidence="3" id="KW-0808">Transferase</keyword>
<evidence type="ECO:0000256" key="4">
    <source>
        <dbReference type="ARBA" id="ARBA00022787"/>
    </source>
</evidence>
<comment type="subcellular location">
    <subcellularLocation>
        <location evidence="1">Mitochondrion inner membrane</location>
        <topology evidence="1">Peripheral membrane protein</topology>
        <orientation evidence="1">Intermembrane side</orientation>
    </subcellularLocation>
    <subcellularLocation>
        <location evidence="10">Mitochondrion outer membrane</location>
        <topology evidence="10">Peripheral membrane protein</topology>
        <orientation evidence="10">Intermembrane side</orientation>
    </subcellularLocation>
</comment>
<dbReference type="PANTHER" id="PTHR12497">
    <property type="entry name" value="TAZ PROTEIN TAFAZZIN"/>
    <property type="match status" value="1"/>
</dbReference>
<keyword evidence="16" id="KW-1185">Reference proteome</keyword>
<feature type="domain" description="Phospholipid/glycerol acyltransferase" evidence="15">
    <location>
        <begin position="193"/>
        <end position="317"/>
    </location>
</feature>
<evidence type="ECO:0000256" key="2">
    <source>
        <dbReference type="ARBA" id="ARBA00010524"/>
    </source>
</evidence>
<keyword evidence="4" id="KW-1000">Mitochondrion outer membrane</keyword>
<feature type="region of interest" description="Disordered" evidence="14">
    <location>
        <begin position="52"/>
        <end position="123"/>
    </location>
</feature>
<keyword evidence="6" id="KW-0443">Lipid metabolism</keyword>
<evidence type="ECO:0000313" key="17">
    <source>
        <dbReference type="RefSeq" id="XP_004444285.2"/>
    </source>
</evidence>
<evidence type="ECO:0000259" key="15">
    <source>
        <dbReference type="SMART" id="SM00563"/>
    </source>
</evidence>
<comment type="catalytic activity">
    <reaction evidence="12">
        <text>1,2-di-(9Z-octadecenoyl)-sn-glycero-3-phosphocholine + 1-hexadecanoyl-sn-glycero-3-phosphocholine = 1-hexadecanoyl-2-(9Z-octadecenoyl)-sn-glycero-3-phosphocholine + 1-(9Z-octadecenoyl)-sn-glycero-3-phosphocholine</text>
        <dbReference type="Rhea" id="RHEA:43816"/>
        <dbReference type="ChEBI" id="CHEBI:28610"/>
        <dbReference type="ChEBI" id="CHEBI:72998"/>
        <dbReference type="ChEBI" id="CHEBI:73001"/>
        <dbReference type="ChEBI" id="CHEBI:74669"/>
    </reaction>
    <physiologicalReaction direction="left-to-right" evidence="12">
        <dbReference type="Rhea" id="RHEA:43817"/>
    </physiologicalReaction>
    <physiologicalReaction direction="right-to-left" evidence="12">
        <dbReference type="Rhea" id="RHEA:43818"/>
    </physiologicalReaction>
</comment>
<feature type="compositionally biased region" description="Basic and acidic residues" evidence="14">
    <location>
        <begin position="57"/>
        <end position="76"/>
    </location>
</feature>
<evidence type="ECO:0000256" key="11">
    <source>
        <dbReference type="ARBA" id="ARBA00047906"/>
    </source>
</evidence>
<dbReference type="Pfam" id="PF01553">
    <property type="entry name" value="Acyltransferase"/>
    <property type="match status" value="1"/>
</dbReference>
<gene>
    <name evidence="17" type="primary">Taz</name>
</gene>
<dbReference type="GO" id="GO:0035965">
    <property type="term" value="P:cardiolipin acyl-chain remodeling"/>
    <property type="evidence" value="ECO:0007669"/>
    <property type="project" value="TreeGrafter"/>
</dbReference>
<evidence type="ECO:0000256" key="14">
    <source>
        <dbReference type="SAM" id="MobiDB-lite"/>
    </source>
</evidence>
<keyword evidence="9" id="KW-0012">Acyltransferase</keyword>
<feature type="compositionally biased region" description="Pro residues" evidence="14">
    <location>
        <begin position="97"/>
        <end position="112"/>
    </location>
</feature>
<dbReference type="CDD" id="cd07989">
    <property type="entry name" value="LPLAT_AGPAT-like"/>
    <property type="match status" value="1"/>
</dbReference>
<proteinExistence type="inferred from homology"/>
<dbReference type="PANTHER" id="PTHR12497:SF0">
    <property type="entry name" value="TAFAZZIN"/>
    <property type="match status" value="1"/>
</dbReference>
<dbReference type="ExpressionAtlas" id="A0A6I8V7M0">
    <property type="expression patterns" value="baseline"/>
</dbReference>
<dbReference type="PRINTS" id="PR00979">
    <property type="entry name" value="TAFAZZIN"/>
</dbReference>
<evidence type="ECO:0000256" key="3">
    <source>
        <dbReference type="ARBA" id="ARBA00022679"/>
    </source>
</evidence>
<reference evidence="16" key="1">
    <citation type="submission" date="2024-06" db="UniProtKB">
        <authorList>
            <consortium name="RefSeq"/>
        </authorList>
    </citation>
    <scope>NUCLEOTIDE SEQUENCE [LARGE SCALE GENOMIC DNA]</scope>
    <source>
        <strain evidence="16">MV2-25</strain>
    </source>
</reference>
<keyword evidence="13" id="KW-0812">Transmembrane</keyword>
<dbReference type="InterPro" id="IPR000872">
    <property type="entry name" value="Tafazzin"/>
</dbReference>
<dbReference type="InParanoid" id="A0A6I8V7M0"/>
<evidence type="ECO:0000256" key="1">
    <source>
        <dbReference type="ARBA" id="ARBA00004137"/>
    </source>
</evidence>
<feature type="transmembrane region" description="Helical" evidence="13">
    <location>
        <begin position="146"/>
        <end position="169"/>
    </location>
</feature>
<organism evidence="16 17">
    <name type="scientific">Drosophila pseudoobscura pseudoobscura</name>
    <name type="common">Fruit fly</name>
    <dbReference type="NCBI Taxonomy" id="46245"/>
    <lineage>
        <taxon>Eukaryota</taxon>
        <taxon>Metazoa</taxon>
        <taxon>Ecdysozoa</taxon>
        <taxon>Arthropoda</taxon>
        <taxon>Hexapoda</taxon>
        <taxon>Insecta</taxon>
        <taxon>Pterygota</taxon>
        <taxon>Neoptera</taxon>
        <taxon>Endopterygota</taxon>
        <taxon>Diptera</taxon>
        <taxon>Brachycera</taxon>
        <taxon>Muscomorpha</taxon>
        <taxon>Ephydroidea</taxon>
        <taxon>Drosophilidae</taxon>
        <taxon>Drosophila</taxon>
        <taxon>Sophophora</taxon>
    </lineage>
</organism>
<evidence type="ECO:0000256" key="5">
    <source>
        <dbReference type="ARBA" id="ARBA00022792"/>
    </source>
</evidence>
<dbReference type="Proteomes" id="UP000001819">
    <property type="component" value="Chromosome 3"/>
</dbReference>
<keyword evidence="5" id="KW-0999">Mitochondrion inner membrane</keyword>
<evidence type="ECO:0000256" key="10">
    <source>
        <dbReference type="ARBA" id="ARBA00024323"/>
    </source>
</evidence>
<comment type="similarity">
    <text evidence="2 13">Belongs to the taffazin family.</text>
</comment>
<evidence type="ECO:0000313" key="16">
    <source>
        <dbReference type="Proteomes" id="UP000001819"/>
    </source>
</evidence>
<keyword evidence="13" id="KW-1133">Transmembrane helix</keyword>
<dbReference type="InterPro" id="IPR002123">
    <property type="entry name" value="Plipid/glycerol_acylTrfase"/>
</dbReference>
<dbReference type="GO" id="GO:0005743">
    <property type="term" value="C:mitochondrial inner membrane"/>
    <property type="evidence" value="ECO:0007669"/>
    <property type="project" value="UniProtKB-SubCell"/>
</dbReference>
<comment type="catalytic activity">
    <reaction evidence="11">
        <text>1'-[1,2-diacyl-sn-glycero-3-phospho],3'-[1-acyl-sn-glycero-3-phospho]-glycerol + a 1,2-diacyl-sn-glycero-3-phosphocholine = a cardiolipin + a 1-acyl-sn-glycero-3-phosphocholine</text>
        <dbReference type="Rhea" id="RHEA:33731"/>
        <dbReference type="ChEBI" id="CHEBI:57643"/>
        <dbReference type="ChEBI" id="CHEBI:58168"/>
        <dbReference type="ChEBI" id="CHEBI:62237"/>
        <dbReference type="ChEBI" id="CHEBI:64743"/>
    </reaction>
    <physiologicalReaction direction="left-to-right" evidence="11">
        <dbReference type="Rhea" id="RHEA:33732"/>
    </physiologicalReaction>
    <physiologicalReaction direction="right-to-left" evidence="11">
        <dbReference type="Rhea" id="RHEA:33733"/>
    </physiologicalReaction>
</comment>
<evidence type="ECO:0000256" key="9">
    <source>
        <dbReference type="ARBA" id="ARBA00023315"/>
    </source>
</evidence>
<evidence type="ECO:0000256" key="6">
    <source>
        <dbReference type="ARBA" id="ARBA00023098"/>
    </source>
</evidence>
<name>A0A6I8V7M0_DROPS</name>
<protein>
    <recommendedName>
        <fullName evidence="13">Tafazzin family protein</fullName>
    </recommendedName>
</protein>
<dbReference type="FunCoup" id="A0A6I8V7M0">
    <property type="interactions" value="978"/>
</dbReference>
<dbReference type="AlphaFoldDB" id="A0A6I8V7M0"/>
<dbReference type="RefSeq" id="XP_004444285.2">
    <property type="nucleotide sequence ID" value="XM_004444228.3"/>
</dbReference>
<dbReference type="GO" id="GO:0047184">
    <property type="term" value="F:1-acylglycerophosphocholine O-acyltransferase activity"/>
    <property type="evidence" value="ECO:0007669"/>
    <property type="project" value="TreeGrafter"/>
</dbReference>
<sequence length="390" mass="45092">MLMAVCTKLCGLRHVRSAAASATRRFYWELVPLASANGPHRSIFALSARQYQQAPETRAEPDERSTAGLHKQEQTEQRPALSRNSSPTVFSNQQIQPQPPSQPPAQPPPQPPTMSDRDPRMNMPTAVQIPYNIDWIFQKQRCPSRVWWLASQFVITAVGIFSKILLMLMNKTRVYNKERLVDMISKRPQDVPLLTVSNHYSCFDDPGIWGILPLRQACSTNRIRWSMAAHDICFTNKYHSMFFMFGKCIPVVRGSGVYQEAINLCIEKCAAGQWVHVFPEGKVNMEKQEIRLKWGVGRIIYESPKMPIILPMWHEGMDDVLPNVEPYVLQWRKKVTINIGQPMDLNDFVDDLKKRQVPEPTARKLITDKIQEEFRILRMETEKLHRERQQ</sequence>
<dbReference type="SMART" id="SM00563">
    <property type="entry name" value="PlsC"/>
    <property type="match status" value="1"/>
</dbReference>
<evidence type="ECO:0000256" key="8">
    <source>
        <dbReference type="ARBA" id="ARBA00023136"/>
    </source>
</evidence>